<evidence type="ECO:0008006" key="3">
    <source>
        <dbReference type="Google" id="ProtNLM"/>
    </source>
</evidence>
<dbReference type="Proteomes" id="UP000181884">
    <property type="component" value="Unassembled WGS sequence"/>
</dbReference>
<organism evidence="1 2">
    <name type="scientific">Enterococcus canis</name>
    <dbReference type="NCBI Taxonomy" id="214095"/>
    <lineage>
        <taxon>Bacteria</taxon>
        <taxon>Bacillati</taxon>
        <taxon>Bacillota</taxon>
        <taxon>Bacilli</taxon>
        <taxon>Lactobacillales</taxon>
        <taxon>Enterococcaceae</taxon>
        <taxon>Enterococcus</taxon>
    </lineage>
</organism>
<comment type="caution">
    <text evidence="1">The sequence shown here is derived from an EMBL/GenBank/DDBJ whole genome shotgun (WGS) entry which is preliminary data.</text>
</comment>
<dbReference type="EMBL" id="JXKH01000002">
    <property type="protein sequence ID" value="OJG19419.1"/>
    <property type="molecule type" value="Genomic_DNA"/>
</dbReference>
<gene>
    <name evidence="1" type="ORF">RU97_GL000990</name>
</gene>
<keyword evidence="2" id="KW-1185">Reference proteome</keyword>
<dbReference type="InterPro" id="IPR047727">
    <property type="entry name" value="Sce7725-like"/>
</dbReference>
<name>A0A1L8RI27_9ENTE</name>
<sequence>MRELVQQGLIGASTVPIIEPVKDSRALLQTLTVFQEHQQPFYLIENPQAGDFRTEAGMVKLANLSVPKAHILTGGEETSLPELLIGFEASAIQQYEPEWFESHTTIVPYEFRILNHIKGPKIINQDAFTRVPRPAYYESLPDELFTTDHVATAKRGFQGFSDFSIDSRIYYEQSFPSAIMALHFVYPQKDELRIHHFLSAEEGTQKEKFFGIMAEVQQWCETIKLETSGLSLLVEYLHSQKFPGMGVLRKAQVMHHLEVVNQVLKQTH</sequence>
<evidence type="ECO:0000313" key="1">
    <source>
        <dbReference type="EMBL" id="OJG19419.1"/>
    </source>
</evidence>
<accession>A0A1L8RI27</accession>
<dbReference type="STRING" id="214095.RU97_GL000990"/>
<evidence type="ECO:0000313" key="2">
    <source>
        <dbReference type="Proteomes" id="UP000181884"/>
    </source>
</evidence>
<reference evidence="1 2" key="1">
    <citation type="submission" date="2014-12" db="EMBL/GenBank/DDBJ databases">
        <title>Draft genome sequences of 29 type strains of Enterococci.</title>
        <authorList>
            <person name="Zhong Z."/>
            <person name="Sun Z."/>
            <person name="Liu W."/>
            <person name="Zhang W."/>
            <person name="Zhang H."/>
        </authorList>
    </citation>
    <scope>NUCLEOTIDE SEQUENCE [LARGE SCALE GENOMIC DNA]</scope>
    <source>
        <strain evidence="1 2">DSM 17029</strain>
    </source>
</reference>
<dbReference type="AlphaFoldDB" id="A0A1L8RI27"/>
<proteinExistence type="predicted"/>
<protein>
    <recommendedName>
        <fullName evidence="3">Sce7725 family protein</fullName>
    </recommendedName>
</protein>
<dbReference type="NCBIfam" id="NF033831">
    <property type="entry name" value="sce7725_fam"/>
    <property type="match status" value="1"/>
</dbReference>